<keyword evidence="3" id="KW-1185">Reference proteome</keyword>
<dbReference type="EMBL" id="KQ965150">
    <property type="protein sequence ID" value="KXN64822.1"/>
    <property type="molecule type" value="Genomic_DNA"/>
</dbReference>
<keyword evidence="1" id="KW-0812">Transmembrane</keyword>
<protein>
    <recommendedName>
        <fullName evidence="4">Galactose oxidase</fullName>
    </recommendedName>
</protein>
<dbReference type="SUPFAM" id="SSF117281">
    <property type="entry name" value="Kelch motif"/>
    <property type="match status" value="1"/>
</dbReference>
<evidence type="ECO:0000313" key="3">
    <source>
        <dbReference type="Proteomes" id="UP000070444"/>
    </source>
</evidence>
<evidence type="ECO:0000256" key="1">
    <source>
        <dbReference type="SAM" id="Phobius"/>
    </source>
</evidence>
<name>A0A137NQ02_CONC2</name>
<evidence type="ECO:0008006" key="4">
    <source>
        <dbReference type="Google" id="ProtNLM"/>
    </source>
</evidence>
<keyword evidence="1" id="KW-0472">Membrane</keyword>
<dbReference type="Proteomes" id="UP000070444">
    <property type="component" value="Unassembled WGS sequence"/>
</dbReference>
<feature type="transmembrane region" description="Helical" evidence="1">
    <location>
        <begin position="332"/>
        <end position="356"/>
    </location>
</feature>
<dbReference type="OrthoDB" id="432528at2759"/>
<reference evidence="2 3" key="1">
    <citation type="journal article" date="2015" name="Genome Biol. Evol.">
        <title>Phylogenomic analyses indicate that early fungi evolved digesting cell walls of algal ancestors of land plants.</title>
        <authorList>
            <person name="Chang Y."/>
            <person name="Wang S."/>
            <person name="Sekimoto S."/>
            <person name="Aerts A.L."/>
            <person name="Choi C."/>
            <person name="Clum A."/>
            <person name="LaButti K.M."/>
            <person name="Lindquist E.A."/>
            <person name="Yee Ngan C."/>
            <person name="Ohm R.A."/>
            <person name="Salamov A.A."/>
            <person name="Grigoriev I.V."/>
            <person name="Spatafora J.W."/>
            <person name="Berbee M.L."/>
        </authorList>
    </citation>
    <scope>NUCLEOTIDE SEQUENCE [LARGE SCALE GENOMIC DNA]</scope>
    <source>
        <strain evidence="2 3">NRRL 28638</strain>
    </source>
</reference>
<dbReference type="Gene3D" id="2.120.10.80">
    <property type="entry name" value="Kelch-type beta propeller"/>
    <property type="match status" value="1"/>
</dbReference>
<accession>A0A137NQ02</accession>
<gene>
    <name evidence="2" type="ORF">CONCODRAFT_13873</name>
</gene>
<evidence type="ECO:0000313" key="2">
    <source>
        <dbReference type="EMBL" id="KXN64822.1"/>
    </source>
</evidence>
<dbReference type="InterPro" id="IPR015915">
    <property type="entry name" value="Kelch-typ_b-propeller"/>
</dbReference>
<keyword evidence="1" id="KW-1133">Transmembrane helix</keyword>
<sequence length="439" mass="50667">MVWINYLQLERWANIRYSNSLPQGLPNGRSYETWMIGSIAEDELKNNNLSKENWNCEIVNDNELKFHDDFIPMPPFKNFPKSGFSQTIVNSNDSPELYIVGDMVYSEELDTELITNYFYKYEFNTGQWSDLSEKTKSILRPRAFHKVIEADNSLLLFGGIQNDEAIKRKFEHTAPINDDADIGDITTIYKFNLNEQKWSTVNAKLNKDPNIYKTGQVSGSVYDVYKGKIISYISLFNYVKNIYQHQLGILDYKTWEWEWHSIKNEVGTDNNLFLSFYQTLIINHQLILIHGISNQSQDKKLYVINLETYKFQGFLNISGEYSKSQASGLPSWAVTISTLGSILLVILLITTTWFYLRYKKQVKVNDNNSEQEMQEVWASADHENDGLKSRAATFSNSSKRSTGGLNGSTLIDGSMINYECFQHEVDLEGLEIVKAKTFR</sequence>
<organism evidence="2 3">
    <name type="scientific">Conidiobolus coronatus (strain ATCC 28846 / CBS 209.66 / NRRL 28638)</name>
    <name type="common">Delacroixia coronata</name>
    <dbReference type="NCBI Taxonomy" id="796925"/>
    <lineage>
        <taxon>Eukaryota</taxon>
        <taxon>Fungi</taxon>
        <taxon>Fungi incertae sedis</taxon>
        <taxon>Zoopagomycota</taxon>
        <taxon>Entomophthoromycotina</taxon>
        <taxon>Entomophthoromycetes</taxon>
        <taxon>Entomophthorales</taxon>
        <taxon>Ancylistaceae</taxon>
        <taxon>Conidiobolus</taxon>
    </lineage>
</organism>
<proteinExistence type="predicted"/>
<dbReference type="AlphaFoldDB" id="A0A137NQ02"/>